<dbReference type="PANTHER" id="PTHR30346">
    <property type="entry name" value="TRANSCRIPTIONAL DUAL REGULATOR HCAR-RELATED"/>
    <property type="match status" value="1"/>
</dbReference>
<gene>
    <name evidence="6" type="ORF">DCS45_12120</name>
</gene>
<organism evidence="6 7">
    <name type="scientific">Roseovarius nubinhibens</name>
    <dbReference type="NCBI Taxonomy" id="314263"/>
    <lineage>
        <taxon>Bacteria</taxon>
        <taxon>Pseudomonadati</taxon>
        <taxon>Pseudomonadota</taxon>
        <taxon>Alphaproteobacteria</taxon>
        <taxon>Rhodobacterales</taxon>
        <taxon>Roseobacteraceae</taxon>
        <taxon>Roseovarius</taxon>
    </lineage>
</organism>
<comment type="caution">
    <text evidence="6">The sequence shown here is derived from an EMBL/GenBank/DDBJ whole genome shotgun (WGS) entry which is preliminary data.</text>
</comment>
<evidence type="ECO:0000313" key="7">
    <source>
        <dbReference type="Proteomes" id="UP000264719"/>
    </source>
</evidence>
<evidence type="ECO:0000313" key="6">
    <source>
        <dbReference type="EMBL" id="HAR52604.1"/>
    </source>
</evidence>
<dbReference type="InterPro" id="IPR005119">
    <property type="entry name" value="LysR_subst-bd"/>
</dbReference>
<evidence type="ECO:0000256" key="4">
    <source>
        <dbReference type="ARBA" id="ARBA00023163"/>
    </source>
</evidence>
<dbReference type="SUPFAM" id="SSF46785">
    <property type="entry name" value="Winged helix' DNA-binding domain"/>
    <property type="match status" value="1"/>
</dbReference>
<dbReference type="InterPro" id="IPR000847">
    <property type="entry name" value="LysR_HTH_N"/>
</dbReference>
<evidence type="ECO:0000256" key="1">
    <source>
        <dbReference type="ARBA" id="ARBA00009437"/>
    </source>
</evidence>
<proteinExistence type="inferred from homology"/>
<protein>
    <recommendedName>
        <fullName evidence="5">HTH lysR-type domain-containing protein</fullName>
    </recommendedName>
</protein>
<dbReference type="AlphaFoldDB" id="A0A348WDJ2"/>
<dbReference type="RefSeq" id="WP_339852395.1">
    <property type="nucleotide sequence ID" value="NZ_CAXAXR010000003.1"/>
</dbReference>
<dbReference type="InterPro" id="IPR036390">
    <property type="entry name" value="WH_DNA-bd_sf"/>
</dbReference>
<dbReference type="PANTHER" id="PTHR30346:SF0">
    <property type="entry name" value="HCA OPERON TRANSCRIPTIONAL ACTIVATOR HCAR"/>
    <property type="match status" value="1"/>
</dbReference>
<feature type="domain" description="HTH lysR-type" evidence="5">
    <location>
        <begin position="3"/>
        <end position="61"/>
    </location>
</feature>
<keyword evidence="3" id="KW-0238">DNA-binding</keyword>
<evidence type="ECO:0000256" key="3">
    <source>
        <dbReference type="ARBA" id="ARBA00023125"/>
    </source>
</evidence>
<dbReference type="Gene3D" id="3.40.190.10">
    <property type="entry name" value="Periplasmic binding protein-like II"/>
    <property type="match status" value="2"/>
</dbReference>
<keyword evidence="2" id="KW-0805">Transcription regulation</keyword>
<dbReference type="GO" id="GO:0003700">
    <property type="term" value="F:DNA-binding transcription factor activity"/>
    <property type="evidence" value="ECO:0007669"/>
    <property type="project" value="InterPro"/>
</dbReference>
<dbReference type="Pfam" id="PF03466">
    <property type="entry name" value="LysR_substrate"/>
    <property type="match status" value="1"/>
</dbReference>
<dbReference type="EMBL" id="DMVW01000118">
    <property type="protein sequence ID" value="HAR52604.1"/>
    <property type="molecule type" value="Genomic_DNA"/>
</dbReference>
<evidence type="ECO:0000256" key="2">
    <source>
        <dbReference type="ARBA" id="ARBA00023015"/>
    </source>
</evidence>
<dbReference type="Pfam" id="PF00126">
    <property type="entry name" value="HTH_1"/>
    <property type="match status" value="1"/>
</dbReference>
<dbReference type="Gene3D" id="1.10.10.10">
    <property type="entry name" value="Winged helix-like DNA-binding domain superfamily/Winged helix DNA-binding domain"/>
    <property type="match status" value="1"/>
</dbReference>
<sequence length="309" mass="33975">MKITLRQLSYVIAASRHGSISKAAEEMSISTSSILAAIDAFEHEFKIQLFVRRRSKGLSTTEAGRRAISRTIQLLDEAAAYAEELRGSDTELRGELQVGAFTSISPSIAPQVIRDLRQSHPELTVHLNEGDMMSIQHNLRDGTVDALVTYDAGLWEEFEMETLANAPPHLVLAQNDPLAQKSVVSLRDLSERTLLLLNLPQSRNYVRALFEQVGATPGPIQKLESFEMVRSAAAAGLGVAILNIRPPYDTTYSGLSVTCRPLAETEPSPNIVLATRAGGRMSRRARAFADQCKRFFATPAAEDLFVRKP</sequence>
<dbReference type="SUPFAM" id="SSF53850">
    <property type="entry name" value="Periplasmic binding protein-like II"/>
    <property type="match status" value="1"/>
</dbReference>
<accession>A0A348WDJ2</accession>
<dbReference type="GO" id="GO:0032993">
    <property type="term" value="C:protein-DNA complex"/>
    <property type="evidence" value="ECO:0007669"/>
    <property type="project" value="TreeGrafter"/>
</dbReference>
<evidence type="ECO:0000259" key="5">
    <source>
        <dbReference type="PROSITE" id="PS50931"/>
    </source>
</evidence>
<dbReference type="GO" id="GO:0003677">
    <property type="term" value="F:DNA binding"/>
    <property type="evidence" value="ECO:0007669"/>
    <property type="project" value="UniProtKB-KW"/>
</dbReference>
<dbReference type="PROSITE" id="PS50931">
    <property type="entry name" value="HTH_LYSR"/>
    <property type="match status" value="1"/>
</dbReference>
<keyword evidence="4" id="KW-0804">Transcription</keyword>
<name>A0A348WDJ2_9RHOB</name>
<comment type="similarity">
    <text evidence="1">Belongs to the LysR transcriptional regulatory family.</text>
</comment>
<dbReference type="Proteomes" id="UP000264719">
    <property type="component" value="Unassembled WGS sequence"/>
</dbReference>
<dbReference type="InterPro" id="IPR036388">
    <property type="entry name" value="WH-like_DNA-bd_sf"/>
</dbReference>
<reference evidence="6 7" key="1">
    <citation type="journal article" date="2018" name="Nat. Biotechnol.">
        <title>A standardized bacterial taxonomy based on genome phylogeny substantially revises the tree of life.</title>
        <authorList>
            <person name="Parks D.H."/>
            <person name="Chuvochina M."/>
            <person name="Waite D.W."/>
            <person name="Rinke C."/>
            <person name="Skarshewski A."/>
            <person name="Chaumeil P.A."/>
            <person name="Hugenholtz P."/>
        </authorList>
    </citation>
    <scope>NUCLEOTIDE SEQUENCE [LARGE SCALE GENOMIC DNA]</scope>
    <source>
        <strain evidence="6">UBA9169</strain>
    </source>
</reference>